<evidence type="ECO:0000256" key="7">
    <source>
        <dbReference type="SAM" id="MobiDB-lite"/>
    </source>
</evidence>
<dbReference type="PANTHER" id="PTHR13477">
    <property type="entry name" value="MITOCHONDRIAL 39S RIBOSOMAL PROTEIN L49"/>
    <property type="match status" value="1"/>
</dbReference>
<evidence type="ECO:0000313" key="9">
    <source>
        <dbReference type="Proteomes" id="UP000703661"/>
    </source>
</evidence>
<dbReference type="AlphaFoldDB" id="A0A9P6T4P9"/>
<dbReference type="GO" id="GO:0003735">
    <property type="term" value="F:structural constituent of ribosome"/>
    <property type="evidence" value="ECO:0007669"/>
    <property type="project" value="InterPro"/>
</dbReference>
<dbReference type="GO" id="GO:0005762">
    <property type="term" value="C:mitochondrial large ribosomal subunit"/>
    <property type="evidence" value="ECO:0007669"/>
    <property type="project" value="TreeGrafter"/>
</dbReference>
<dbReference type="InterPro" id="IPR007740">
    <property type="entry name" value="Ribosomal_mL49"/>
</dbReference>
<sequence length="144" mass="15463">MFAATRTLATRSLRTFTTSASTLNAPASSAASTAATTTASSTASTAATATNTASSTATKPSLPRTYFVERTKSGQLPVYSEFKNAGSRPLTIIRKIQGNARALRTDLLMIYPKADIRLNERNNQVILKGLVMDDVRQWLTAKGF</sequence>
<accession>A0A9P6T4P9</accession>
<comment type="similarity">
    <text evidence="2">Belongs to the mitochondrion-specific ribosomal protein mL49 family.</text>
</comment>
<proteinExistence type="inferred from homology"/>
<evidence type="ECO:0000256" key="2">
    <source>
        <dbReference type="ARBA" id="ARBA00005677"/>
    </source>
</evidence>
<name>A0A9P6T4P9_9FUNG</name>
<dbReference type="PANTHER" id="PTHR13477:SF0">
    <property type="entry name" value="LARGE RIBOSOMAL SUBUNIT PROTEIN ML49"/>
    <property type="match status" value="1"/>
</dbReference>
<dbReference type="GO" id="GO:0006412">
    <property type="term" value="P:translation"/>
    <property type="evidence" value="ECO:0007669"/>
    <property type="project" value="InterPro"/>
</dbReference>
<dbReference type="Proteomes" id="UP000703661">
    <property type="component" value="Unassembled WGS sequence"/>
</dbReference>
<keyword evidence="4" id="KW-0496">Mitochondrion</keyword>
<gene>
    <name evidence="8" type="ORF">BGZ80_003701</name>
</gene>
<dbReference type="Gene3D" id="3.30.780.10">
    <property type="entry name" value="SUI1-like domain"/>
    <property type="match status" value="1"/>
</dbReference>
<keyword evidence="5" id="KW-0687">Ribonucleoprotein</keyword>
<evidence type="ECO:0000256" key="3">
    <source>
        <dbReference type="ARBA" id="ARBA00022980"/>
    </source>
</evidence>
<evidence type="ECO:0000256" key="1">
    <source>
        <dbReference type="ARBA" id="ARBA00004173"/>
    </source>
</evidence>
<feature type="compositionally biased region" description="Low complexity" evidence="7">
    <location>
        <begin position="27"/>
        <end position="58"/>
    </location>
</feature>
<dbReference type="EMBL" id="JAAAID010000002">
    <property type="protein sequence ID" value="KAG0024842.1"/>
    <property type="molecule type" value="Genomic_DNA"/>
</dbReference>
<evidence type="ECO:0000256" key="6">
    <source>
        <dbReference type="ARBA" id="ARBA00035191"/>
    </source>
</evidence>
<feature type="region of interest" description="Disordered" evidence="7">
    <location>
        <begin position="27"/>
        <end position="60"/>
    </location>
</feature>
<reference evidence="8" key="1">
    <citation type="journal article" date="2020" name="Fungal Divers.">
        <title>Resolving the Mortierellaceae phylogeny through synthesis of multi-gene phylogenetics and phylogenomics.</title>
        <authorList>
            <person name="Vandepol N."/>
            <person name="Liber J."/>
            <person name="Desiro A."/>
            <person name="Na H."/>
            <person name="Kennedy M."/>
            <person name="Barry K."/>
            <person name="Grigoriev I.V."/>
            <person name="Miller A.N."/>
            <person name="O'Donnell K."/>
            <person name="Stajich J.E."/>
            <person name="Bonito G."/>
        </authorList>
    </citation>
    <scope>NUCLEOTIDE SEQUENCE</scope>
    <source>
        <strain evidence="8">NRRL 2769</strain>
    </source>
</reference>
<protein>
    <recommendedName>
        <fullName evidence="6">Large ribosomal subunit protein mL49</fullName>
    </recommendedName>
</protein>
<keyword evidence="9" id="KW-1185">Reference proteome</keyword>
<evidence type="ECO:0000256" key="4">
    <source>
        <dbReference type="ARBA" id="ARBA00023128"/>
    </source>
</evidence>
<comment type="caution">
    <text evidence="8">The sequence shown here is derived from an EMBL/GenBank/DDBJ whole genome shotgun (WGS) entry which is preliminary data.</text>
</comment>
<organism evidence="8 9">
    <name type="scientific">Entomortierella chlamydospora</name>
    <dbReference type="NCBI Taxonomy" id="101097"/>
    <lineage>
        <taxon>Eukaryota</taxon>
        <taxon>Fungi</taxon>
        <taxon>Fungi incertae sedis</taxon>
        <taxon>Mucoromycota</taxon>
        <taxon>Mortierellomycotina</taxon>
        <taxon>Mortierellomycetes</taxon>
        <taxon>Mortierellales</taxon>
        <taxon>Mortierellaceae</taxon>
        <taxon>Entomortierella</taxon>
    </lineage>
</organism>
<evidence type="ECO:0000313" key="8">
    <source>
        <dbReference type="EMBL" id="KAG0024842.1"/>
    </source>
</evidence>
<dbReference type="Pfam" id="PF05046">
    <property type="entry name" value="Img2"/>
    <property type="match status" value="1"/>
</dbReference>
<comment type="subcellular location">
    <subcellularLocation>
        <location evidence="1">Mitochondrion</location>
    </subcellularLocation>
</comment>
<evidence type="ECO:0000256" key="5">
    <source>
        <dbReference type="ARBA" id="ARBA00023274"/>
    </source>
</evidence>
<keyword evidence="3" id="KW-0689">Ribosomal protein</keyword>